<dbReference type="PIRSF" id="PIRSF018266">
    <property type="entry name" value="FecR"/>
    <property type="match status" value="1"/>
</dbReference>
<dbReference type="InterPro" id="IPR006860">
    <property type="entry name" value="FecR"/>
</dbReference>
<feature type="domain" description="Protein FecR C-terminal" evidence="3">
    <location>
        <begin position="267"/>
        <end position="334"/>
    </location>
</feature>
<feature type="transmembrane region" description="Helical" evidence="1">
    <location>
        <begin position="94"/>
        <end position="115"/>
    </location>
</feature>
<reference evidence="4" key="2">
    <citation type="submission" date="2020-09" db="EMBL/GenBank/DDBJ databases">
        <authorList>
            <person name="Sun Q."/>
            <person name="Kim S."/>
        </authorList>
    </citation>
    <scope>NUCLEOTIDE SEQUENCE</scope>
    <source>
        <strain evidence="4">KCTC 12368</strain>
    </source>
</reference>
<feature type="domain" description="FecR protein" evidence="2">
    <location>
        <begin position="136"/>
        <end position="224"/>
    </location>
</feature>
<dbReference type="EMBL" id="BMWX01000001">
    <property type="protein sequence ID" value="GGZ13711.1"/>
    <property type="molecule type" value="Genomic_DNA"/>
</dbReference>
<dbReference type="InterPro" id="IPR012373">
    <property type="entry name" value="Ferrdict_sens_TM"/>
</dbReference>
<dbReference type="InterPro" id="IPR032508">
    <property type="entry name" value="FecR_C"/>
</dbReference>
<dbReference type="PANTHER" id="PTHR30273">
    <property type="entry name" value="PERIPLASMIC SIGNAL SENSOR AND SIGMA FACTOR ACTIVATOR FECR-RELATED"/>
    <property type="match status" value="1"/>
</dbReference>
<reference evidence="4" key="1">
    <citation type="journal article" date="2014" name="Int. J. Syst. Evol. Microbiol.">
        <title>Complete genome sequence of Corynebacterium casei LMG S-19264T (=DSM 44701T), isolated from a smear-ripened cheese.</title>
        <authorList>
            <consortium name="US DOE Joint Genome Institute (JGI-PGF)"/>
            <person name="Walter F."/>
            <person name="Albersmeier A."/>
            <person name="Kalinowski J."/>
            <person name="Ruckert C."/>
        </authorList>
    </citation>
    <scope>NUCLEOTIDE SEQUENCE</scope>
    <source>
        <strain evidence="4">KCTC 12368</strain>
    </source>
</reference>
<keyword evidence="1" id="KW-0472">Membrane</keyword>
<organism evidence="4 5">
    <name type="scientific">Echinicola pacifica</name>
    <dbReference type="NCBI Taxonomy" id="346377"/>
    <lineage>
        <taxon>Bacteria</taxon>
        <taxon>Pseudomonadati</taxon>
        <taxon>Bacteroidota</taxon>
        <taxon>Cytophagia</taxon>
        <taxon>Cytophagales</taxon>
        <taxon>Cyclobacteriaceae</taxon>
        <taxon>Echinicola</taxon>
    </lineage>
</organism>
<dbReference type="PANTHER" id="PTHR30273:SF2">
    <property type="entry name" value="PROTEIN FECR"/>
    <property type="match status" value="1"/>
</dbReference>
<evidence type="ECO:0000259" key="2">
    <source>
        <dbReference type="Pfam" id="PF04773"/>
    </source>
</evidence>
<dbReference type="RefSeq" id="WP_018474996.1">
    <property type="nucleotide sequence ID" value="NZ_BMWX01000001.1"/>
</dbReference>
<protein>
    <submittedName>
        <fullName evidence="4">Iron dicitrate transporter FecR</fullName>
    </submittedName>
</protein>
<proteinExistence type="predicted"/>
<dbReference type="Gene3D" id="2.60.120.1440">
    <property type="match status" value="1"/>
</dbReference>
<evidence type="ECO:0000256" key="1">
    <source>
        <dbReference type="SAM" id="Phobius"/>
    </source>
</evidence>
<comment type="caution">
    <text evidence="4">The sequence shown here is derived from an EMBL/GenBank/DDBJ whole genome shotgun (WGS) entry which is preliminary data.</text>
</comment>
<keyword evidence="5" id="KW-1185">Reference proteome</keyword>
<evidence type="ECO:0000313" key="4">
    <source>
        <dbReference type="EMBL" id="GGZ13711.1"/>
    </source>
</evidence>
<dbReference type="Pfam" id="PF04773">
    <property type="entry name" value="FecR"/>
    <property type="match status" value="1"/>
</dbReference>
<gene>
    <name evidence="4" type="ORF">GCM10007049_01910</name>
</gene>
<dbReference type="Gene3D" id="3.55.50.30">
    <property type="match status" value="1"/>
</dbReference>
<keyword evidence="1" id="KW-1133">Transmembrane helix</keyword>
<dbReference type="GO" id="GO:0016989">
    <property type="term" value="F:sigma factor antagonist activity"/>
    <property type="evidence" value="ECO:0007669"/>
    <property type="project" value="TreeGrafter"/>
</dbReference>
<accession>A0A918PKM4</accession>
<dbReference type="Pfam" id="PF16344">
    <property type="entry name" value="FecR_C"/>
    <property type="match status" value="1"/>
</dbReference>
<dbReference type="Proteomes" id="UP000619457">
    <property type="component" value="Unassembled WGS sequence"/>
</dbReference>
<evidence type="ECO:0000259" key="3">
    <source>
        <dbReference type="Pfam" id="PF16344"/>
    </source>
</evidence>
<name>A0A918PKM4_9BACT</name>
<keyword evidence="1" id="KW-0812">Transmembrane</keyword>
<dbReference type="AlphaFoldDB" id="A0A918PKM4"/>
<evidence type="ECO:0000313" key="5">
    <source>
        <dbReference type="Proteomes" id="UP000619457"/>
    </source>
</evidence>
<sequence length="336" mass="39002">MDFPKDIDHFLKQESFKEWVFRTNERSVRYWEDYYEQHPMDRLVMEDAASILEGFHQHGTEWSSSSEDKLWARIDHEIGGDKPLVKRMKRKRPVAMMIAALLFGLGLISGLYHLVPMEGEVDTVRQAELIIRSNPKGQKTKIHMPDGSSVYLNSESELKYSSDFGISNRDIYLVGEAFFKVESNKELPFIVHSQNLSTRAVGTEFNVNAYPYESEKVQLVEGEVLVYTEDQSLTLNAGEETLFHPEKAMTIVQFELAAAMAWTEGEIVFRRANMREIQTVLERWYDVEIRVENADQQPIRYNGDFQKASLKEVLESLSYSLKFNYTIQNKKVNIIF</sequence>